<feature type="domain" description="Condensin complex subunit 1 N-terminal" evidence="14">
    <location>
        <begin position="73"/>
        <end position="228"/>
    </location>
</feature>
<dbReference type="STRING" id="1754191.A0A1Y1UXT7"/>
<keyword evidence="8" id="KW-0539">Nucleus</keyword>
<dbReference type="GO" id="GO:0000779">
    <property type="term" value="C:condensed chromosome, centromeric region"/>
    <property type="evidence" value="ECO:0007669"/>
    <property type="project" value="TreeGrafter"/>
</dbReference>
<dbReference type="GO" id="GO:0007076">
    <property type="term" value="P:mitotic chromosome condensation"/>
    <property type="evidence" value="ECO:0007669"/>
    <property type="project" value="EnsemblFungi"/>
</dbReference>
<evidence type="ECO:0000256" key="7">
    <source>
        <dbReference type="ARBA" id="ARBA00023067"/>
    </source>
</evidence>
<keyword evidence="6 10" id="KW-0498">Mitosis</keyword>
<keyword evidence="16" id="KW-1185">Reference proteome</keyword>
<dbReference type="PANTHER" id="PTHR14222">
    <property type="entry name" value="CONDENSIN"/>
    <property type="match status" value="1"/>
</dbReference>
<keyword evidence="7 10" id="KW-0226">DNA condensation</keyword>
<dbReference type="GO" id="GO:0010032">
    <property type="term" value="P:meiotic chromosome condensation"/>
    <property type="evidence" value="ECO:0007669"/>
    <property type="project" value="EnsemblFungi"/>
</dbReference>
<evidence type="ECO:0000259" key="14">
    <source>
        <dbReference type="Pfam" id="PF12922"/>
    </source>
</evidence>
<dbReference type="GO" id="GO:0043007">
    <property type="term" value="P:maintenance of rDNA"/>
    <property type="evidence" value="ECO:0007669"/>
    <property type="project" value="EnsemblFungi"/>
</dbReference>
<dbReference type="InterPro" id="IPR024324">
    <property type="entry name" value="Condensin_cplx_su1_N"/>
</dbReference>
<evidence type="ECO:0000256" key="3">
    <source>
        <dbReference type="ARBA" id="ARBA00009606"/>
    </source>
</evidence>
<evidence type="ECO:0000256" key="10">
    <source>
        <dbReference type="PIRNR" id="PIRNR017127"/>
    </source>
</evidence>
<evidence type="ECO:0000256" key="5">
    <source>
        <dbReference type="ARBA" id="ARBA00022618"/>
    </source>
</evidence>
<keyword evidence="9 10" id="KW-0131">Cell cycle</keyword>
<evidence type="ECO:0000256" key="12">
    <source>
        <dbReference type="SAM" id="MobiDB-lite"/>
    </source>
</evidence>
<comment type="function">
    <text evidence="10">Regulatory subunit of the condensin complex, a complex required for conversion of interphase chromatin into mitotic-like condense chromosomes. The condensin complex probably introduces positive supercoils into relaxed DNA in the presence of type I topoisomerases and converts nicked DNA into positive knotted forms in the presence of type II topoisomerases.</text>
</comment>
<evidence type="ECO:0000313" key="15">
    <source>
        <dbReference type="EMBL" id="ORX43125.1"/>
    </source>
</evidence>
<dbReference type="GO" id="GO:0007130">
    <property type="term" value="P:synaptonemal complex assembly"/>
    <property type="evidence" value="ECO:0007669"/>
    <property type="project" value="EnsemblFungi"/>
</dbReference>
<evidence type="ECO:0000256" key="1">
    <source>
        <dbReference type="ARBA" id="ARBA00004123"/>
    </source>
</evidence>
<proteinExistence type="inferred from homology"/>
<comment type="similarity">
    <text evidence="3 10">Belongs to the CND1 (condensin subunit 1) family.</text>
</comment>
<dbReference type="InterPro" id="IPR007673">
    <property type="entry name" value="Condensin_cplx_su1"/>
</dbReference>
<accession>A0A1Y1UXT7</accession>
<dbReference type="Pfam" id="PF12922">
    <property type="entry name" value="Cnd1_N"/>
    <property type="match status" value="1"/>
</dbReference>
<dbReference type="OrthoDB" id="436262at2759"/>
<dbReference type="SUPFAM" id="SSF48371">
    <property type="entry name" value="ARM repeat"/>
    <property type="match status" value="1"/>
</dbReference>
<dbReference type="PANTHER" id="PTHR14222:SF2">
    <property type="entry name" value="CONDENSIN COMPLEX SUBUNIT 1"/>
    <property type="match status" value="1"/>
</dbReference>
<dbReference type="InterPro" id="IPR032682">
    <property type="entry name" value="Cnd1_C"/>
</dbReference>
<dbReference type="GO" id="GO:0051307">
    <property type="term" value="P:meiotic chromosome separation"/>
    <property type="evidence" value="ECO:0007669"/>
    <property type="project" value="EnsemblFungi"/>
</dbReference>
<reference evidence="15 16" key="2">
    <citation type="submission" date="2016-08" db="EMBL/GenBank/DDBJ databases">
        <title>Pervasive Adenine N6-methylation of Active Genes in Fungi.</title>
        <authorList>
            <consortium name="DOE Joint Genome Institute"/>
            <person name="Mondo S.J."/>
            <person name="Dannebaum R.O."/>
            <person name="Kuo R.C."/>
            <person name="Labutti K."/>
            <person name="Haridas S."/>
            <person name="Kuo A."/>
            <person name="Salamov A."/>
            <person name="Ahrendt S.R."/>
            <person name="Lipzen A."/>
            <person name="Sullivan W."/>
            <person name="Andreopoulos W.B."/>
            <person name="Clum A."/>
            <person name="Lindquist E."/>
            <person name="Daum C."/>
            <person name="Ramamoorthy G.K."/>
            <person name="Gryganskyi A."/>
            <person name="Culley D."/>
            <person name="Magnuson J.K."/>
            <person name="James T.Y."/>
            <person name="O'Malley M.A."/>
            <person name="Stajich J.E."/>
            <person name="Spatafora J.W."/>
            <person name="Visel A."/>
            <person name="Grigoriev I.V."/>
        </authorList>
    </citation>
    <scope>NUCLEOTIDE SEQUENCE [LARGE SCALE GENOMIC DNA]</scope>
    <source>
        <strain evidence="16">finn</strain>
    </source>
</reference>
<dbReference type="InterPro" id="IPR026971">
    <property type="entry name" value="CND1/NCAPD3"/>
</dbReference>
<feature type="domain" description="Condensin complex subunit 1 C-terminal" evidence="13">
    <location>
        <begin position="993"/>
        <end position="1154"/>
    </location>
</feature>
<dbReference type="GO" id="GO:0051301">
    <property type="term" value="P:cell division"/>
    <property type="evidence" value="ECO:0007669"/>
    <property type="project" value="UniProtKB-KW"/>
</dbReference>
<dbReference type="GO" id="GO:0070550">
    <property type="term" value="P:rDNA chromatin condensation"/>
    <property type="evidence" value="ECO:0007669"/>
    <property type="project" value="EnsemblFungi"/>
</dbReference>
<dbReference type="GO" id="GO:0044804">
    <property type="term" value="P:nucleophagy"/>
    <property type="evidence" value="ECO:0007669"/>
    <property type="project" value="EnsemblFungi"/>
</dbReference>
<gene>
    <name evidence="15" type="ORF">BCR36DRAFT_304457</name>
</gene>
<feature type="region of interest" description="Disordered" evidence="12">
    <location>
        <begin position="819"/>
        <end position="848"/>
    </location>
</feature>
<dbReference type="Proteomes" id="UP000193719">
    <property type="component" value="Unassembled WGS sequence"/>
</dbReference>
<feature type="coiled-coil region" evidence="11">
    <location>
        <begin position="1195"/>
        <end position="1226"/>
    </location>
</feature>
<dbReference type="InterPro" id="IPR011989">
    <property type="entry name" value="ARM-like"/>
</dbReference>
<dbReference type="GO" id="GO:0030466">
    <property type="term" value="P:silent mating-type cassette heterochromatin formation"/>
    <property type="evidence" value="ECO:0007669"/>
    <property type="project" value="EnsemblFungi"/>
</dbReference>
<evidence type="ECO:0000256" key="11">
    <source>
        <dbReference type="SAM" id="Coils"/>
    </source>
</evidence>
<dbReference type="Pfam" id="PF12717">
    <property type="entry name" value="Cnd1"/>
    <property type="match status" value="1"/>
</dbReference>
<reference evidence="15 16" key="1">
    <citation type="submission" date="2016-08" db="EMBL/GenBank/DDBJ databases">
        <title>Genomes of anaerobic fungi encode conserved fungal cellulosomes for biomass hydrolysis.</title>
        <authorList>
            <consortium name="DOE Joint Genome Institute"/>
            <person name="Haitjema C.H."/>
            <person name="Gilmore S.P."/>
            <person name="Henske J.K."/>
            <person name="Solomon K.V."/>
            <person name="De Groot R."/>
            <person name="Kuo A."/>
            <person name="Mondo S.J."/>
            <person name="Salamov A.A."/>
            <person name="Labutti K."/>
            <person name="Zhao Z."/>
            <person name="Chiniquy J."/>
            <person name="Barry K."/>
            <person name="Brewer H.M."/>
            <person name="Purvine S.O."/>
            <person name="Wright A.T."/>
            <person name="Boxma B."/>
            <person name="Van Alen T."/>
            <person name="Hackstein J.H."/>
            <person name="Baker S.E."/>
            <person name="Grigoriev I.V."/>
            <person name="O'Malley M.A."/>
        </authorList>
    </citation>
    <scope>NUCLEOTIDE SEQUENCE [LARGE SCALE GENOMIC DNA]</scope>
    <source>
        <strain evidence="16">finn</strain>
    </source>
</reference>
<keyword evidence="5 10" id="KW-0132">Cell division</keyword>
<organism evidence="15 16">
    <name type="scientific">Piromyces finnis</name>
    <dbReference type="NCBI Taxonomy" id="1754191"/>
    <lineage>
        <taxon>Eukaryota</taxon>
        <taxon>Fungi</taxon>
        <taxon>Fungi incertae sedis</taxon>
        <taxon>Chytridiomycota</taxon>
        <taxon>Chytridiomycota incertae sedis</taxon>
        <taxon>Neocallimastigomycetes</taxon>
        <taxon>Neocallimastigales</taxon>
        <taxon>Neocallimastigaceae</taxon>
        <taxon>Piromyces</taxon>
    </lineage>
</organism>
<dbReference type="GO" id="GO:0042393">
    <property type="term" value="F:histone binding"/>
    <property type="evidence" value="ECO:0007669"/>
    <property type="project" value="TreeGrafter"/>
</dbReference>
<dbReference type="EMBL" id="MCFH01000055">
    <property type="protein sequence ID" value="ORX43125.1"/>
    <property type="molecule type" value="Genomic_DNA"/>
</dbReference>
<dbReference type="PIRSF" id="PIRSF017127">
    <property type="entry name" value="Condensin_D2"/>
    <property type="match status" value="1"/>
</dbReference>
<evidence type="ECO:0000256" key="6">
    <source>
        <dbReference type="ARBA" id="ARBA00022776"/>
    </source>
</evidence>
<evidence type="ECO:0000313" key="16">
    <source>
        <dbReference type="Proteomes" id="UP000193719"/>
    </source>
</evidence>
<comment type="caution">
    <text evidence="15">The sequence shown here is derived from an EMBL/GenBank/DDBJ whole genome shotgun (WGS) entry which is preliminary data.</text>
</comment>
<keyword evidence="4" id="KW-0158">Chromosome</keyword>
<comment type="subcellular location">
    <subcellularLocation>
        <location evidence="2">Chromosome</location>
    </subcellularLocation>
    <subcellularLocation>
        <location evidence="1">Nucleus</location>
    </subcellularLocation>
</comment>
<feature type="compositionally biased region" description="Polar residues" evidence="12">
    <location>
        <begin position="829"/>
        <end position="848"/>
    </location>
</feature>
<dbReference type="GO" id="GO:0070058">
    <property type="term" value="P:tRNA gene clustering"/>
    <property type="evidence" value="ECO:0007669"/>
    <property type="project" value="EnsemblFungi"/>
</dbReference>
<evidence type="ECO:0000259" key="13">
    <source>
        <dbReference type="Pfam" id="PF12717"/>
    </source>
</evidence>
<dbReference type="GO" id="GO:0005730">
    <property type="term" value="C:nucleolus"/>
    <property type="evidence" value="ECO:0007669"/>
    <property type="project" value="EnsemblFungi"/>
</dbReference>
<dbReference type="Gene3D" id="1.25.10.10">
    <property type="entry name" value="Leucine-rich Repeat Variant"/>
    <property type="match status" value="2"/>
</dbReference>
<protein>
    <recommendedName>
        <fullName evidence="10">Condensin complex subunit 1</fullName>
    </recommendedName>
</protein>
<evidence type="ECO:0000256" key="2">
    <source>
        <dbReference type="ARBA" id="ARBA00004286"/>
    </source>
</evidence>
<evidence type="ECO:0000256" key="9">
    <source>
        <dbReference type="ARBA" id="ARBA00023306"/>
    </source>
</evidence>
<dbReference type="GO" id="GO:1903342">
    <property type="term" value="P:negative regulation of meiotic DNA double-strand break formation"/>
    <property type="evidence" value="ECO:0007669"/>
    <property type="project" value="EnsemblFungi"/>
</dbReference>
<name>A0A1Y1UXT7_9FUNG</name>
<keyword evidence="11" id="KW-0175">Coiled coil</keyword>
<dbReference type="GO" id="GO:0003682">
    <property type="term" value="F:chromatin binding"/>
    <property type="evidence" value="ECO:0007669"/>
    <property type="project" value="EnsemblFungi"/>
</dbReference>
<feature type="coiled-coil region" evidence="11">
    <location>
        <begin position="436"/>
        <end position="470"/>
    </location>
</feature>
<dbReference type="AlphaFoldDB" id="A0A1Y1UXT7"/>
<evidence type="ECO:0000256" key="8">
    <source>
        <dbReference type="ARBA" id="ARBA00023242"/>
    </source>
</evidence>
<evidence type="ECO:0000256" key="4">
    <source>
        <dbReference type="ARBA" id="ARBA00022454"/>
    </source>
</evidence>
<sequence length="1242" mass="144244">MEKFNLHEHIIRLQDKTLDFNELDVSSLTTRDIDIKLNYIIENLSDDPLNIKTEDIFDNLQSFIKNFDTLKSSTCNKLFDTVILGSNEQIKSIKRTSNTMLYTEESKSSLEMYGFLIYWLLDVAEQRSKMASQNKVKVGKGSRKITSEKWDWRNQCVKSLELMKKMLFIDINNIWVSQSERDTFINLFTKSIYQILEDPENVKDPNIKDLAYNIICICVKNYNHGFGAQTSIFLNLQSYDHLSEPMAELLYIMCTKYEVNKVIDDILIEISKYEFNEKDITSPKYFSKFLVKLSQILPRAILKKMVYLQNHLDADSYSMRMGMIEVIGNVLRFLISEDGLGTSKNQIYQYIGVLQERFADINSFCRSKVLQVLIDLCEINEQGKSLIPITKRNELVQLAVGRLYDKSSNVRKYAIKFLTKAVDTHPYNHDHRRLILSTFEEQLEQWELKLKEMKTKVKEHFEKIVEKSNENDDDNLDDDDDIFDEDMGLSKKILNMSNENEKENEIPTEKHIKICELFIRSYEDGIEFIHLIEDAVPTMCKLLASTSKPEVLEVMDFFVRIHYYQMECAEDGIKKMIHLIWVKDTNEEGKSIKDRLIESYQKIYFEIPDKKSEKDRINSIVRNLVSLTFHTTLAELTSLEQLLSTMMARNKIPIPIISKLWKIFTSNRMEMHKLQRRGALIILGMLAKADVEIISDKVDMLINVGFGTFGKKDLLLAKYTCIALQHYAGNGIKQKKETHYTRLPMSHPIFKRMLELLQEPTKSNHWYSVAEQVINTIYLLSEHPDLLCGGLIQKMSKKIFLTSAKPYVDSKASSTEVSQTIKKEENVNEDSNSNQEFTQTSQSQASGSRNPFYCDPFELSKLLFVVGHTAIKQIVHLENIENELKRRKSSDESNKKDFIADDIEQCVGSTEDEFTDVIQYIREREILYGKNSLLAVFGPMVTYICAHNKAFNDKHLQTIAVLTLSKFMCVSSEFCEQNLQLLFTILEKSEDSTIRSNISIALGDMTICFNNLIDQNIAYLYNRLNDTNSITKKNVLMVLTHLILNGMVKVKGQISEMAKCLENKDERISDLAKLFFTELSTKDNAVYNNLPDIISNLSSKTSGVSEEEFKNIMKYLFSFIDKDRQTENIIEKLCGRFKNTVNERQWRDISYCLSLLSYKSEKTIKKLFDQLKSYQDKLYEPTVHKCFLDIITKSKKQAKNDAKIIIEEFEEKLEEYHKQSVSHQKTLKRATGKLVVQHFIFV</sequence>
<dbReference type="InterPro" id="IPR016024">
    <property type="entry name" value="ARM-type_fold"/>
</dbReference>
<dbReference type="GO" id="GO:0000796">
    <property type="term" value="C:condensin complex"/>
    <property type="evidence" value="ECO:0007669"/>
    <property type="project" value="EnsemblFungi"/>
</dbReference>